<protein>
    <recommendedName>
        <fullName evidence="4">Ig-like domain-containing protein</fullName>
    </recommendedName>
</protein>
<organism evidence="2 3">
    <name type="scientific">Silurus meridionalis</name>
    <name type="common">Southern catfish</name>
    <name type="synonym">Silurus soldatovi meridionalis</name>
    <dbReference type="NCBI Taxonomy" id="175797"/>
    <lineage>
        <taxon>Eukaryota</taxon>
        <taxon>Metazoa</taxon>
        <taxon>Chordata</taxon>
        <taxon>Craniata</taxon>
        <taxon>Vertebrata</taxon>
        <taxon>Euteleostomi</taxon>
        <taxon>Actinopterygii</taxon>
        <taxon>Neopterygii</taxon>
        <taxon>Teleostei</taxon>
        <taxon>Ostariophysi</taxon>
        <taxon>Siluriformes</taxon>
        <taxon>Siluridae</taxon>
        <taxon>Silurus</taxon>
    </lineage>
</organism>
<keyword evidence="1" id="KW-0812">Transmembrane</keyword>
<feature type="transmembrane region" description="Helical" evidence="1">
    <location>
        <begin position="7"/>
        <end position="26"/>
    </location>
</feature>
<gene>
    <name evidence="2" type="ORF">HF521_004880</name>
</gene>
<evidence type="ECO:0000256" key="1">
    <source>
        <dbReference type="SAM" id="Phobius"/>
    </source>
</evidence>
<feature type="transmembrane region" description="Helical" evidence="1">
    <location>
        <begin position="209"/>
        <end position="236"/>
    </location>
</feature>
<name>A0A8T0B089_SILME</name>
<dbReference type="AlphaFoldDB" id="A0A8T0B089"/>
<proteinExistence type="predicted"/>
<dbReference type="EMBL" id="JABFDY010000014">
    <property type="protein sequence ID" value="KAF7698370.1"/>
    <property type="molecule type" value="Genomic_DNA"/>
</dbReference>
<keyword evidence="1" id="KW-0472">Membrane</keyword>
<evidence type="ECO:0000313" key="2">
    <source>
        <dbReference type="EMBL" id="KAF7698370.1"/>
    </source>
</evidence>
<comment type="caution">
    <text evidence="2">The sequence shown here is derived from an EMBL/GenBank/DDBJ whole genome shotgun (WGS) entry which is preliminary data.</text>
</comment>
<evidence type="ECO:0008006" key="4">
    <source>
        <dbReference type="Google" id="ProtNLM"/>
    </source>
</evidence>
<dbReference type="OrthoDB" id="8439544at2759"/>
<reference evidence="2" key="1">
    <citation type="submission" date="2020-08" db="EMBL/GenBank/DDBJ databases">
        <title>Chromosome-level assembly of Southern catfish (Silurus meridionalis) provides insights into visual adaptation to the nocturnal and benthic lifestyles.</title>
        <authorList>
            <person name="Zhang Y."/>
            <person name="Wang D."/>
            <person name="Peng Z."/>
        </authorList>
    </citation>
    <scope>NUCLEOTIDE SEQUENCE</scope>
    <source>
        <strain evidence="2">SWU-2019-XX</strain>
        <tissue evidence="2">Muscle</tissue>
    </source>
</reference>
<accession>A0A8T0B089</accession>
<keyword evidence="3" id="KW-1185">Reference proteome</keyword>
<dbReference type="InterPro" id="IPR013783">
    <property type="entry name" value="Ig-like_fold"/>
</dbReference>
<evidence type="ECO:0000313" key="3">
    <source>
        <dbReference type="Proteomes" id="UP000606274"/>
    </source>
</evidence>
<dbReference type="Proteomes" id="UP000606274">
    <property type="component" value="Unassembled WGS sequence"/>
</dbReference>
<dbReference type="Gene3D" id="2.60.40.10">
    <property type="entry name" value="Immunoglobulins"/>
    <property type="match status" value="1"/>
</dbReference>
<keyword evidence="1" id="KW-1133">Transmembrane helix</keyword>
<sequence length="252" mass="28640">MRIQVIFGIWMFTGGAVGLLFMDPVVCRFKEINQCYVALGQRLHLQLIKEDSFGLLLSSNTLSNRLILNYKKKKSNATQIYFPRWQFVNNNKTLVLSSAEMYDSGEYTFVIKDADDNVKTFYSLQLNVEAEVSSVKVSYSCLSPGIRKTYCSADGDNLRFRLSTDLNPVIQLEAGNSTLLLDQNQGNVTCHVENHVSRAENSAELHPCLGFSVFVSVWLFEVIILLSLLLGAFYIYTRIYRKQKTTENQEAL</sequence>